<dbReference type="GO" id="GO:0003714">
    <property type="term" value="F:transcription corepressor activity"/>
    <property type="evidence" value="ECO:0007669"/>
    <property type="project" value="InterPro"/>
</dbReference>
<feature type="region of interest" description="Disordered" evidence="18">
    <location>
        <begin position="22"/>
        <end position="49"/>
    </location>
</feature>
<keyword evidence="22" id="KW-1185">Reference proteome</keyword>
<dbReference type="EMBL" id="OV121141">
    <property type="protein sequence ID" value="CAH0548546.1"/>
    <property type="molecule type" value="Genomic_DNA"/>
</dbReference>
<evidence type="ECO:0000256" key="1">
    <source>
        <dbReference type="ARBA" id="ARBA00004123"/>
    </source>
</evidence>
<dbReference type="Pfam" id="PF16737">
    <property type="entry name" value="PHF12_MRG_bd"/>
    <property type="match status" value="1"/>
</dbReference>
<dbReference type="InterPro" id="IPR019786">
    <property type="entry name" value="Zinc_finger_PHD-type_CS"/>
</dbReference>
<name>A0A9P0AUR4_BRAAE</name>
<dbReference type="InterPro" id="IPR001965">
    <property type="entry name" value="Znf_PHD"/>
</dbReference>
<evidence type="ECO:0000256" key="11">
    <source>
        <dbReference type="ARBA" id="ARBA00023163"/>
    </source>
</evidence>
<evidence type="ECO:0000256" key="10">
    <source>
        <dbReference type="ARBA" id="ARBA00023015"/>
    </source>
</evidence>
<evidence type="ECO:0000256" key="9">
    <source>
        <dbReference type="ARBA" id="ARBA00022843"/>
    </source>
</evidence>
<dbReference type="CDD" id="cd15533">
    <property type="entry name" value="PHD1_PHF12"/>
    <property type="match status" value="1"/>
</dbReference>
<keyword evidence="8" id="KW-0862">Zinc</keyword>
<evidence type="ECO:0000256" key="7">
    <source>
        <dbReference type="ARBA" id="ARBA00022771"/>
    </source>
</evidence>
<feature type="compositionally biased region" description="Low complexity" evidence="18">
    <location>
        <begin position="137"/>
        <end position="150"/>
    </location>
</feature>
<sequence length="786" mass="88020">MSTVEYDLDTSGGLMDQIQALIAPPQSDEKESKKSTEHPYFKRPGKGHNHDSCDACGEGGDLICCDKCPSSFHLTCHDPPLEETDIPRGEWLCHSCIHSKTKQLQQLQTQPPPVTTTRQQSAQLQSQTLPQLRSKRSSSMPTESSTISCSKPPAKKVKLSAIEMLIEAANSMNPRQFELPRSMSIPCIFPGTDKVEIPYSRTGRRTTSKASKPDHERTPGGIIPLPSKKCNECRKSCRISPLIACDFCPLYYHLDCLDPPLTTPPSGRWMCPNHIEHCLDTKLLSSVSATERVKLWDRFTGLPVDQDSVKIEFFRRVHNKNPPFKTKVRLAPRGLVKIPEMVKYHYRKPVALLPSLRDVLRIEYVNNRAINRMNDLNEKSISFIEEIKQENAEKISENIIEIQMDSSELKEEKDEFLDAPEVKTEQLDTTHQQPMCNGYLRNGAGLTDFVKKENNFMVDFVSGITTEVELELKQLDDRLLKLLAFQRIQQLLTQNSNSTSFFSQSLQNKLRQMPLPSELLTPADIDRISRVFSSPKKKKTKSNLRARAILCPVVSKHFYNVRTSEVDPTDVRHDASFMGFRPTVSTRFPEAVAMRYRILNIGKGSANDVDLERFGHCNFISPKHAVIFYDECTKHYELLNYSTHGTHVNNVQYSNDVAVERHRPPTSADAKLASVELAVRDIIDKKRKIASARKTLSSNNNLATVAAAAAAAATPLTADSAPKMAANDGIEKIDCLCAGNVANVANASDQNDLKTGWEGSAILNHGSLLRFGCISFVFSIVECSSF</sequence>
<dbReference type="AlphaFoldDB" id="A0A9P0AUR4"/>
<keyword evidence="9" id="KW-0832">Ubl conjugation</keyword>
<evidence type="ECO:0000259" key="19">
    <source>
        <dbReference type="PROSITE" id="PS50006"/>
    </source>
</evidence>
<evidence type="ECO:0000313" key="22">
    <source>
        <dbReference type="Proteomes" id="UP001154078"/>
    </source>
</evidence>
<feature type="compositionally biased region" description="Basic and acidic residues" evidence="18">
    <location>
        <begin position="27"/>
        <end position="40"/>
    </location>
</feature>
<feature type="domain" description="FHA" evidence="19">
    <location>
        <begin position="599"/>
        <end position="653"/>
    </location>
</feature>
<reference evidence="21" key="1">
    <citation type="submission" date="2021-12" db="EMBL/GenBank/DDBJ databases">
        <authorList>
            <person name="King R."/>
        </authorList>
    </citation>
    <scope>NUCLEOTIDE SEQUENCE</scope>
</reference>
<dbReference type="GO" id="GO:0008270">
    <property type="term" value="F:zinc ion binding"/>
    <property type="evidence" value="ECO:0007669"/>
    <property type="project" value="UniProtKB-KW"/>
</dbReference>
<comment type="subcellular location">
    <subcellularLocation>
        <location evidence="1">Nucleus</location>
    </subcellularLocation>
</comment>
<evidence type="ECO:0000256" key="14">
    <source>
        <dbReference type="ARBA" id="ARBA00068755"/>
    </source>
</evidence>
<feature type="coiled-coil region" evidence="17">
    <location>
        <begin position="373"/>
        <end position="412"/>
    </location>
</feature>
<evidence type="ECO:0000256" key="5">
    <source>
        <dbReference type="ARBA" id="ARBA00022723"/>
    </source>
</evidence>
<dbReference type="CDD" id="cd15534">
    <property type="entry name" value="PHD2_PHF12_Rco1"/>
    <property type="match status" value="1"/>
</dbReference>
<feature type="region of interest" description="Disordered" evidence="18">
    <location>
        <begin position="107"/>
        <end position="151"/>
    </location>
</feature>
<keyword evidence="12" id="KW-0539">Nucleus</keyword>
<dbReference type="PROSITE" id="PS01359">
    <property type="entry name" value="ZF_PHD_1"/>
    <property type="match status" value="1"/>
</dbReference>
<keyword evidence="2" id="KW-0678">Repressor</keyword>
<gene>
    <name evidence="21" type="ORF">MELIAE_LOCUS2014</name>
</gene>
<dbReference type="GO" id="GO:0000122">
    <property type="term" value="P:negative regulation of transcription by RNA polymerase II"/>
    <property type="evidence" value="ECO:0007669"/>
    <property type="project" value="TreeGrafter"/>
</dbReference>
<evidence type="ECO:0000259" key="20">
    <source>
        <dbReference type="PROSITE" id="PS50016"/>
    </source>
</evidence>
<keyword evidence="4" id="KW-0597">Phosphoprotein</keyword>
<dbReference type="SMART" id="SM00249">
    <property type="entry name" value="PHD"/>
    <property type="match status" value="2"/>
</dbReference>
<dbReference type="PANTHER" id="PTHR46309:SF1">
    <property type="entry name" value="PHD FINGER PROTEIN 12"/>
    <property type="match status" value="1"/>
</dbReference>
<evidence type="ECO:0000256" key="6">
    <source>
        <dbReference type="ARBA" id="ARBA00022737"/>
    </source>
</evidence>
<evidence type="ECO:0000256" key="18">
    <source>
        <dbReference type="SAM" id="MobiDB-lite"/>
    </source>
</evidence>
<evidence type="ECO:0000256" key="12">
    <source>
        <dbReference type="ARBA" id="ARBA00023242"/>
    </source>
</evidence>
<keyword evidence="11" id="KW-0804">Transcription</keyword>
<dbReference type="PROSITE" id="PS50006">
    <property type="entry name" value="FHA_DOMAIN"/>
    <property type="match status" value="1"/>
</dbReference>
<feature type="region of interest" description="Disordered" evidence="18">
    <location>
        <begin position="199"/>
        <end position="221"/>
    </location>
</feature>
<dbReference type="InterPro" id="IPR011011">
    <property type="entry name" value="Znf_FYVE_PHD"/>
</dbReference>
<keyword evidence="6" id="KW-0677">Repeat</keyword>
<evidence type="ECO:0000256" key="13">
    <source>
        <dbReference type="ARBA" id="ARBA00065785"/>
    </source>
</evidence>
<dbReference type="InterPro" id="IPR008984">
    <property type="entry name" value="SMAD_FHA_dom_sf"/>
</dbReference>
<dbReference type="Proteomes" id="UP001154078">
    <property type="component" value="Chromosome 10"/>
</dbReference>
<evidence type="ECO:0000256" key="15">
    <source>
        <dbReference type="ARBA" id="ARBA00076589"/>
    </source>
</evidence>
<feature type="compositionally biased region" description="Polar residues" evidence="18">
    <location>
        <begin position="121"/>
        <end position="131"/>
    </location>
</feature>
<dbReference type="InterPro" id="IPR019787">
    <property type="entry name" value="Znf_PHD-finger"/>
</dbReference>
<evidence type="ECO:0000256" key="2">
    <source>
        <dbReference type="ARBA" id="ARBA00022491"/>
    </source>
</evidence>
<dbReference type="FunFam" id="3.30.40.10:FF:000154">
    <property type="entry name" value="PHD finger protein 12"/>
    <property type="match status" value="1"/>
</dbReference>
<dbReference type="FunFam" id="3.30.40.10:FF:000164">
    <property type="entry name" value="PHD finger protein 12"/>
    <property type="match status" value="1"/>
</dbReference>
<dbReference type="InterPro" id="IPR000253">
    <property type="entry name" value="FHA_dom"/>
</dbReference>
<dbReference type="InterPro" id="IPR031966">
    <property type="entry name" value="PHF12_MRG-bd"/>
</dbReference>
<keyword evidence="10" id="KW-0805">Transcription regulation</keyword>
<dbReference type="InterPro" id="IPR042163">
    <property type="entry name" value="PHF12"/>
</dbReference>
<dbReference type="Gene3D" id="2.60.200.20">
    <property type="match status" value="1"/>
</dbReference>
<evidence type="ECO:0000256" key="4">
    <source>
        <dbReference type="ARBA" id="ARBA00022553"/>
    </source>
</evidence>
<organism evidence="21 22">
    <name type="scientific">Brassicogethes aeneus</name>
    <name type="common">Rape pollen beetle</name>
    <name type="synonym">Meligethes aeneus</name>
    <dbReference type="NCBI Taxonomy" id="1431903"/>
    <lineage>
        <taxon>Eukaryota</taxon>
        <taxon>Metazoa</taxon>
        <taxon>Ecdysozoa</taxon>
        <taxon>Arthropoda</taxon>
        <taxon>Hexapoda</taxon>
        <taxon>Insecta</taxon>
        <taxon>Pterygota</taxon>
        <taxon>Neoptera</taxon>
        <taxon>Endopterygota</taxon>
        <taxon>Coleoptera</taxon>
        <taxon>Polyphaga</taxon>
        <taxon>Cucujiformia</taxon>
        <taxon>Nitidulidae</taxon>
        <taxon>Meligethinae</taxon>
        <taxon>Brassicogethes</taxon>
    </lineage>
</organism>
<dbReference type="PANTHER" id="PTHR46309">
    <property type="entry name" value="PHD FINGER PROTEIN 12"/>
    <property type="match status" value="1"/>
</dbReference>
<dbReference type="Gene3D" id="3.30.40.10">
    <property type="entry name" value="Zinc/RING finger domain, C3HC4 (zinc finger)"/>
    <property type="match status" value="2"/>
</dbReference>
<protein>
    <recommendedName>
        <fullName evidence="14">PHD finger protein 12</fullName>
    </recommendedName>
    <alternativeName>
        <fullName evidence="15">PHD factor 1</fullName>
    </alternativeName>
</protein>
<keyword evidence="3" id="KW-1017">Isopeptide bond</keyword>
<dbReference type="InterPro" id="IPR013083">
    <property type="entry name" value="Znf_RING/FYVE/PHD"/>
</dbReference>
<evidence type="ECO:0000256" key="3">
    <source>
        <dbReference type="ARBA" id="ARBA00022499"/>
    </source>
</evidence>
<accession>A0A9P0AUR4</accession>
<dbReference type="GO" id="GO:0070822">
    <property type="term" value="C:Sin3-type complex"/>
    <property type="evidence" value="ECO:0007669"/>
    <property type="project" value="TreeGrafter"/>
</dbReference>
<feature type="domain" description="PHD-type" evidence="20">
    <location>
        <begin position="50"/>
        <end position="99"/>
    </location>
</feature>
<feature type="compositionally biased region" description="Low complexity" evidence="18">
    <location>
        <begin position="107"/>
        <end position="120"/>
    </location>
</feature>
<keyword evidence="7 16" id="KW-0863">Zinc-finger</keyword>
<dbReference type="Pfam" id="PF00498">
    <property type="entry name" value="FHA"/>
    <property type="match status" value="1"/>
</dbReference>
<dbReference type="OrthoDB" id="1919692at2759"/>
<evidence type="ECO:0000256" key="8">
    <source>
        <dbReference type="ARBA" id="ARBA00022833"/>
    </source>
</evidence>
<evidence type="ECO:0000256" key="16">
    <source>
        <dbReference type="PROSITE-ProRule" id="PRU00146"/>
    </source>
</evidence>
<keyword evidence="17" id="KW-0175">Coiled coil</keyword>
<dbReference type="InterPro" id="IPR038098">
    <property type="entry name" value="PHF12_MRG-bd_sf"/>
</dbReference>
<dbReference type="SUPFAM" id="SSF49879">
    <property type="entry name" value="SMAD/FHA domain"/>
    <property type="match status" value="1"/>
</dbReference>
<dbReference type="SUPFAM" id="SSF57903">
    <property type="entry name" value="FYVE/PHD zinc finger"/>
    <property type="match status" value="2"/>
</dbReference>
<evidence type="ECO:0000256" key="17">
    <source>
        <dbReference type="SAM" id="Coils"/>
    </source>
</evidence>
<comment type="subunit">
    <text evidence="13">Component of SIN3 complexes. Interacts with SIN3A in a complex composed of HDAC1, SAP30 and SIN3A. Component of the SIN3B complex, which includes SIN3B, HDAC2 or HDAC1, PHF12 and MORF4L1; interacts directly with all subunits. Interacts with TLE5.</text>
</comment>
<keyword evidence="5" id="KW-0479">Metal-binding</keyword>
<evidence type="ECO:0000313" key="21">
    <source>
        <dbReference type="EMBL" id="CAH0548546.1"/>
    </source>
</evidence>
<dbReference type="Pfam" id="PF00628">
    <property type="entry name" value="PHD"/>
    <property type="match status" value="2"/>
</dbReference>
<dbReference type="Gene3D" id="6.10.20.60">
    <property type="entry name" value="PHD finger protein 12"/>
    <property type="match status" value="1"/>
</dbReference>
<dbReference type="PROSITE" id="PS50016">
    <property type="entry name" value="ZF_PHD_2"/>
    <property type="match status" value="1"/>
</dbReference>
<proteinExistence type="predicted"/>